<dbReference type="AlphaFoldDB" id="A0A370QEU9"/>
<dbReference type="PANTHER" id="PTHR33607">
    <property type="entry name" value="ENDONUCLEASE-1"/>
    <property type="match status" value="1"/>
</dbReference>
<accession>A0A370QEU9</accession>
<keyword evidence="9" id="KW-1185">Reference proteome</keyword>
<reference evidence="8 9" key="1">
    <citation type="submission" date="2018-07" db="EMBL/GenBank/DDBJ databases">
        <title>Genomic Encyclopedia of Type Strains, Phase IV (KMG-IV): sequencing the most valuable type-strain genomes for metagenomic binning, comparative biology and taxonomic classification.</title>
        <authorList>
            <person name="Goeker M."/>
        </authorList>
    </citation>
    <scope>NUCLEOTIDE SEQUENCE [LARGE SCALE GENOMIC DNA]</scope>
    <source>
        <strain evidence="8 9">DSM 101478</strain>
    </source>
</reference>
<dbReference type="EMBL" id="QRAO01000002">
    <property type="protein sequence ID" value="RDK86896.1"/>
    <property type="molecule type" value="Genomic_DNA"/>
</dbReference>
<dbReference type="PANTHER" id="PTHR33607:SF2">
    <property type="entry name" value="ENDONUCLEASE-1"/>
    <property type="match status" value="1"/>
</dbReference>
<evidence type="ECO:0000313" key="8">
    <source>
        <dbReference type="EMBL" id="RDK86896.1"/>
    </source>
</evidence>
<feature type="compositionally biased region" description="Polar residues" evidence="5">
    <location>
        <begin position="137"/>
        <end position="146"/>
    </location>
</feature>
<dbReference type="Pfam" id="PF18962">
    <property type="entry name" value="Por_Secre_tail"/>
    <property type="match status" value="1"/>
</dbReference>
<dbReference type="OrthoDB" id="5485925at2"/>
<dbReference type="Pfam" id="PF04231">
    <property type="entry name" value="Endonuclease_1"/>
    <property type="match status" value="1"/>
</dbReference>
<evidence type="ECO:0000256" key="1">
    <source>
        <dbReference type="ARBA" id="ARBA00006429"/>
    </source>
</evidence>
<feature type="signal peptide" evidence="6">
    <location>
        <begin position="1"/>
        <end position="18"/>
    </location>
</feature>
<dbReference type="InterPro" id="IPR044925">
    <property type="entry name" value="His-Me_finger_sf"/>
</dbReference>
<name>A0A370QEU9_9FLAO</name>
<protein>
    <submittedName>
        <fullName evidence="8">Putative secreted protein (Por secretion system target)</fullName>
    </submittedName>
</protein>
<dbReference type="RefSeq" id="WP_115123123.1">
    <property type="nucleotide sequence ID" value="NZ_QRAO01000002.1"/>
</dbReference>
<dbReference type="InterPro" id="IPR026444">
    <property type="entry name" value="Secre_tail"/>
</dbReference>
<dbReference type="Proteomes" id="UP000255317">
    <property type="component" value="Unassembled WGS sequence"/>
</dbReference>
<feature type="compositionally biased region" description="Polar residues" evidence="5">
    <location>
        <begin position="112"/>
        <end position="127"/>
    </location>
</feature>
<gene>
    <name evidence="8" type="ORF">C8D94_10274</name>
</gene>
<evidence type="ECO:0000259" key="7">
    <source>
        <dbReference type="Pfam" id="PF18962"/>
    </source>
</evidence>
<evidence type="ECO:0000313" key="9">
    <source>
        <dbReference type="Proteomes" id="UP000255317"/>
    </source>
</evidence>
<keyword evidence="4" id="KW-0378">Hydrolase</keyword>
<evidence type="ECO:0000256" key="5">
    <source>
        <dbReference type="SAM" id="MobiDB-lite"/>
    </source>
</evidence>
<comment type="similarity">
    <text evidence="1">Belongs to the EndA/NucM nuclease family.</text>
</comment>
<dbReference type="NCBIfam" id="TIGR04183">
    <property type="entry name" value="Por_Secre_tail"/>
    <property type="match status" value="1"/>
</dbReference>
<keyword evidence="3 6" id="KW-0732">Signal</keyword>
<dbReference type="GO" id="GO:0016787">
    <property type="term" value="F:hydrolase activity"/>
    <property type="evidence" value="ECO:0007669"/>
    <property type="project" value="UniProtKB-KW"/>
</dbReference>
<proteinExistence type="inferred from homology"/>
<dbReference type="InterPro" id="IPR007346">
    <property type="entry name" value="Endonuclease-I"/>
</dbReference>
<feature type="chain" id="PRO_5017058703" evidence="6">
    <location>
        <begin position="19"/>
        <end position="349"/>
    </location>
</feature>
<evidence type="ECO:0000256" key="3">
    <source>
        <dbReference type="ARBA" id="ARBA00022729"/>
    </source>
</evidence>
<comment type="caution">
    <text evidence="8">The sequence shown here is derived from an EMBL/GenBank/DDBJ whole genome shotgun (WGS) entry which is preliminary data.</text>
</comment>
<organism evidence="8 9">
    <name type="scientific">Marinirhabdus gelatinilytica</name>
    <dbReference type="NCBI Taxonomy" id="1703343"/>
    <lineage>
        <taxon>Bacteria</taxon>
        <taxon>Pseudomonadati</taxon>
        <taxon>Bacteroidota</taxon>
        <taxon>Flavobacteriia</taxon>
        <taxon>Flavobacteriales</taxon>
        <taxon>Flavobacteriaceae</taxon>
    </lineage>
</organism>
<sequence length="349" mass="38577">MKKIILFLLVLTSTLALAQQPYYDDVDVTLTGQALYIELQNKISNANPSFNYGDIRDVVKITDEDPDNSANVLLVYGSNDNDGNCTTDRSRDKDDFGGTGCDYNREHVFATSNANPEMGSPSNSTTGIAADPHNIRPSDQQMNNNKGTKRFATGSGPAGDVGSGDWYPGDEWKGDVARMMMYMYTRYGDRCLPSLNGNSPLQGSTQMLQIYLQWNVDDPVSEMEDQRNPYLQNVYGNRNPFIDQPALATAIWGGPQAEDRWSNLSVTENNIIDVSVYPNPVLDNVFVSTSTSVPLEEISVYDVNGRLLQTLQSNDDDIAKINTQGMQSGIYFLKIVSANGTITKRISKQ</sequence>
<dbReference type="GO" id="GO:0004518">
    <property type="term" value="F:nuclease activity"/>
    <property type="evidence" value="ECO:0007669"/>
    <property type="project" value="UniProtKB-KW"/>
</dbReference>
<feature type="domain" description="Secretion system C-terminal sorting" evidence="7">
    <location>
        <begin position="276"/>
        <end position="346"/>
    </location>
</feature>
<evidence type="ECO:0000256" key="4">
    <source>
        <dbReference type="ARBA" id="ARBA00022801"/>
    </source>
</evidence>
<feature type="region of interest" description="Disordered" evidence="5">
    <location>
        <begin position="112"/>
        <end position="163"/>
    </location>
</feature>
<evidence type="ECO:0000256" key="2">
    <source>
        <dbReference type="ARBA" id="ARBA00022722"/>
    </source>
</evidence>
<dbReference type="SUPFAM" id="SSF54060">
    <property type="entry name" value="His-Me finger endonucleases"/>
    <property type="match status" value="1"/>
</dbReference>
<evidence type="ECO:0000256" key="6">
    <source>
        <dbReference type="SAM" id="SignalP"/>
    </source>
</evidence>
<keyword evidence="2" id="KW-0540">Nuclease</keyword>